<dbReference type="RefSeq" id="WP_213437199.1">
    <property type="nucleotide sequence ID" value="NZ_AP024545.1"/>
</dbReference>
<dbReference type="EMBL" id="AP024545">
    <property type="protein sequence ID" value="BCT92434.1"/>
    <property type="molecule type" value="Genomic_DNA"/>
</dbReference>
<evidence type="ECO:0000313" key="2">
    <source>
        <dbReference type="EMBL" id="BCT92434.1"/>
    </source>
</evidence>
<organism evidence="2 3">
    <name type="scientific">Noviluteimonas caseinilytica</name>
    <dbReference type="NCBI Taxonomy" id="2675101"/>
    <lineage>
        <taxon>Bacteria</taxon>
        <taxon>Pseudomonadati</taxon>
        <taxon>Pseudomonadota</taxon>
        <taxon>Gammaproteobacteria</taxon>
        <taxon>Lysobacterales</taxon>
        <taxon>Lysobacteraceae</taxon>
        <taxon>Noviluteimonas</taxon>
    </lineage>
</organism>
<evidence type="ECO:0000313" key="3">
    <source>
        <dbReference type="Proteomes" id="UP000681317"/>
    </source>
</evidence>
<keyword evidence="3" id="KW-1185">Reference proteome</keyword>
<dbReference type="PROSITE" id="PS51482">
    <property type="entry name" value="DEGV"/>
    <property type="match status" value="1"/>
</dbReference>
<gene>
    <name evidence="2" type="ORF">LYSCAS_14580</name>
</gene>
<dbReference type="PANTHER" id="PTHR33434:SF2">
    <property type="entry name" value="FATTY ACID-BINDING PROTEIN TM_1468"/>
    <property type="match status" value="1"/>
</dbReference>
<dbReference type="InterPro" id="IPR043168">
    <property type="entry name" value="DegV_C"/>
</dbReference>
<dbReference type="PANTHER" id="PTHR33434">
    <property type="entry name" value="DEGV DOMAIN-CONTAINING PROTEIN DR_1986-RELATED"/>
    <property type="match status" value="1"/>
</dbReference>
<dbReference type="Pfam" id="PF02645">
    <property type="entry name" value="DegV"/>
    <property type="match status" value="1"/>
</dbReference>
<dbReference type="InterPro" id="IPR050270">
    <property type="entry name" value="DegV_domain_contain"/>
</dbReference>
<name>A0ABM7Q528_9GAMM</name>
<keyword evidence="1" id="KW-0446">Lipid-binding</keyword>
<proteinExistence type="predicted"/>
<dbReference type="NCBIfam" id="TIGR00762">
    <property type="entry name" value="DegV"/>
    <property type="match status" value="1"/>
</dbReference>
<dbReference type="Proteomes" id="UP000681317">
    <property type="component" value="Chromosome"/>
</dbReference>
<protein>
    <submittedName>
        <fullName evidence="2">DegV domain-containing protein</fullName>
    </submittedName>
</protein>
<dbReference type="Gene3D" id="3.40.50.10170">
    <property type="match status" value="1"/>
</dbReference>
<dbReference type="Gene3D" id="3.30.1180.10">
    <property type="match status" value="1"/>
</dbReference>
<accession>A0ABM7Q528</accession>
<evidence type="ECO:0000256" key="1">
    <source>
        <dbReference type="ARBA" id="ARBA00023121"/>
    </source>
</evidence>
<dbReference type="SUPFAM" id="SSF82549">
    <property type="entry name" value="DAK1/DegV-like"/>
    <property type="match status" value="1"/>
</dbReference>
<dbReference type="InterPro" id="IPR003797">
    <property type="entry name" value="DegV"/>
</dbReference>
<sequence length="314" mass="34735">MRIGLVVDSACDLPGDYLRRNGFTILPISVRIGDEVREDQRDDKVTLDFLHSHVTERGAEAETMPFTVEQITELFLRKLVIDYDYVFCMTITRTRSPIYDNALQASYAILNEYRPIRAAAGHDTPFALRVIDTQTLFAAQGITAVEAVRLIEAGEGAPKIRARLENLALHTYGYMIPRDLHYLRARARTKGDRSVSIVSAVLGTALDIKPVLRGYRGETAPIGKVKGFENGAQRLFAHTADRVRKGLMTPTVCLSYGGDLDEMRALPGYDDLRVTCQSYNVELFESVMSLTGMVNVGKGALVVGFASEPHSFAG</sequence>
<reference evidence="2 3" key="1">
    <citation type="submission" date="2021-03" db="EMBL/GenBank/DDBJ databases">
        <title>Complete Genome Sequences of Two Lysobacter Strains Isolated from Sea Water (Lysobacter caseinilyticus) and Soil (Lysobacter helvus) in South Korea.</title>
        <authorList>
            <person name="Watanabe Y."/>
            <person name="Arakawa K."/>
        </authorList>
    </citation>
    <scope>NUCLEOTIDE SEQUENCE [LARGE SCALE GENOMIC DNA]</scope>
    <source>
        <strain evidence="2 3">KVB24</strain>
    </source>
</reference>